<evidence type="ECO:0000313" key="2">
    <source>
        <dbReference type="Proteomes" id="UP000824533"/>
    </source>
</evidence>
<protein>
    <submittedName>
        <fullName evidence="1">Uncharacterized protein</fullName>
    </submittedName>
</protein>
<proteinExistence type="predicted"/>
<comment type="caution">
    <text evidence="1">The sequence shown here is derived from an EMBL/GenBank/DDBJ whole genome shotgun (WGS) entry which is preliminary data.</text>
</comment>
<keyword evidence="2" id="KW-1185">Reference proteome</keyword>
<evidence type="ECO:0000313" key="1">
    <source>
        <dbReference type="EMBL" id="KAJ0180235.1"/>
    </source>
</evidence>
<dbReference type="Proteomes" id="UP000824533">
    <property type="component" value="Linkage Group LG06"/>
</dbReference>
<sequence length="1059" mass="123142">MTLRTPRRRISPRTKRRYRAIREFFRRAIGSSSQPEIEADNVTDLKHKIVGLEQQLNQVSQHCRKIVSSENYSKKSDSVVHTQLLDDVKAGTTLSLDRKVGGETKVLYKPTANNYRKSESDCTPKTCHSNESRSENFEVNKHYSKIKKKKSKLDNSYDLRRHRPRSVSDNFSAVYSASSFHSLLEARMAQVEPEFSGRHNRKQAKREYFKPISEQVRDNKIREYLKYREQNFIRHPEQKQGRPRKSKHCERQLDQGFIADIIKRQYRPVKMFGGRRESDVSQFSAPICRDQEFSHHEDIQEGTELCSCCYDNHRPIRTRHDDLCEMRSICDTRLYSSKRHKRHRHRRDCGNVYNDSDLYDLIPVKERSSPKSRRKFTEDNMTAYCYREVQPSPRTLRPKLNLKTQYYNDYEDYSTYNKRPSRKCSPNRVRRPQEVVDTFESDLSSEIQRHRNLEYRNKLTQDRIPSQPPEQITQDAGTMSSLQYPIYNDPNVTPNTSLNKTRETDFSVDKTDKALCEIKDILQNFLHEIKKETASQCDKSDISNKVNSKDIGEMQQNNAKNNTSIMPNSGHSFNNNLAHCSMPPPYMPGFPNPCCYPILPICPMNCVQNGYIVPSPSYTCTNCANPTPKEALQTDKQCKKTTNKANDICNPETEELIKEIYKYVAQSPRAHKNDRPDKSIREGKRIETKILTSRSVGGSSKASKHDAKVGTPRTKCYSKSCEAIGSRMISDTYYSGTNATYSDTILEKLSLEATATDSTSETDFDSTDVEKKKKNKFANVLRSFGIFKKKKKDVIEELSESESTIEVDIKPKLPPFRQDITNYSMYGQEYFQRPLVGPYEPRNPQCYQDYPHPPCNPEYPPVNDIYNSHRPHLRQHHEPLHYQSAQQRELSHHQPGPSHHYPGPSAPPYHSYENYNHLHPQVPLCLKEIEVKSIGTQSERKMSFLRKMKTKIQTPGQIPQNMDYRKTCSTQTAQTKPTLFNWKNLQNLEPKMNDPMNFTLKTQRELAQGNVNMKKALMKKLFYKRNPFSPRNLIVKTLLGKDKSSFGAPPRMYKPRMFF</sequence>
<gene>
    <name evidence="1" type="ORF">K1T71_003639</name>
</gene>
<dbReference type="EMBL" id="CM034392">
    <property type="protein sequence ID" value="KAJ0180235.1"/>
    <property type="molecule type" value="Genomic_DNA"/>
</dbReference>
<organism evidence="1 2">
    <name type="scientific">Dendrolimus kikuchii</name>
    <dbReference type="NCBI Taxonomy" id="765133"/>
    <lineage>
        <taxon>Eukaryota</taxon>
        <taxon>Metazoa</taxon>
        <taxon>Ecdysozoa</taxon>
        <taxon>Arthropoda</taxon>
        <taxon>Hexapoda</taxon>
        <taxon>Insecta</taxon>
        <taxon>Pterygota</taxon>
        <taxon>Neoptera</taxon>
        <taxon>Endopterygota</taxon>
        <taxon>Lepidoptera</taxon>
        <taxon>Glossata</taxon>
        <taxon>Ditrysia</taxon>
        <taxon>Bombycoidea</taxon>
        <taxon>Lasiocampidae</taxon>
        <taxon>Dendrolimus</taxon>
    </lineage>
</organism>
<accession>A0ACC1D8Q5</accession>
<reference evidence="1 2" key="1">
    <citation type="journal article" date="2021" name="Front. Genet.">
        <title>Chromosome-Level Genome Assembly Reveals Significant Gene Expansion in the Toll and IMD Signaling Pathways of Dendrolimus kikuchii.</title>
        <authorList>
            <person name="Zhou J."/>
            <person name="Wu P."/>
            <person name="Xiong Z."/>
            <person name="Liu N."/>
            <person name="Zhao N."/>
            <person name="Ji M."/>
            <person name="Qiu Y."/>
            <person name="Yang B."/>
        </authorList>
    </citation>
    <scope>NUCLEOTIDE SEQUENCE [LARGE SCALE GENOMIC DNA]</scope>
    <source>
        <strain evidence="1">Ann1</strain>
    </source>
</reference>
<name>A0ACC1D8Q5_9NEOP</name>